<name>A0A644WG00_9ZZZZ</name>
<proteinExistence type="predicted"/>
<evidence type="ECO:0008006" key="2">
    <source>
        <dbReference type="Google" id="ProtNLM"/>
    </source>
</evidence>
<organism evidence="1">
    <name type="scientific">bioreactor metagenome</name>
    <dbReference type="NCBI Taxonomy" id="1076179"/>
    <lineage>
        <taxon>unclassified sequences</taxon>
        <taxon>metagenomes</taxon>
        <taxon>ecological metagenomes</taxon>
    </lineage>
</organism>
<accession>A0A644WG00</accession>
<sequence>MKGVDRIMQRRKSNRRDIQFYSKKNNALIIVHTQKAHDYAKRLEQDETVAGYRACELLLPNKFEGVSPTYIRKEYFPKADGSGANWETDFLIEYTDGRRGIREIVYKAEFTPTAVQLLELSRRYWVAQGIDDWKIVLFAKPGEFTEDSEDVG</sequence>
<protein>
    <recommendedName>
        <fullName evidence="2">TnsA endonuclease N-terminal domain-containing protein</fullName>
    </recommendedName>
</protein>
<reference evidence="1" key="1">
    <citation type="submission" date="2019-08" db="EMBL/GenBank/DDBJ databases">
        <authorList>
            <person name="Kucharzyk K."/>
            <person name="Murdoch R.W."/>
            <person name="Higgins S."/>
            <person name="Loffler F."/>
        </authorList>
    </citation>
    <scope>NUCLEOTIDE SEQUENCE</scope>
</reference>
<evidence type="ECO:0000313" key="1">
    <source>
        <dbReference type="EMBL" id="MPM02785.1"/>
    </source>
</evidence>
<dbReference type="Gene3D" id="3.40.1350.10">
    <property type="match status" value="1"/>
</dbReference>
<dbReference type="EMBL" id="VSSQ01000897">
    <property type="protein sequence ID" value="MPM02785.1"/>
    <property type="molecule type" value="Genomic_DNA"/>
</dbReference>
<comment type="caution">
    <text evidence="1">The sequence shown here is derived from an EMBL/GenBank/DDBJ whole genome shotgun (WGS) entry which is preliminary data.</text>
</comment>
<gene>
    <name evidence="1" type="ORF">SDC9_49040</name>
</gene>
<dbReference type="AlphaFoldDB" id="A0A644WG00"/>
<dbReference type="InterPro" id="IPR011856">
    <property type="entry name" value="tRNA_endonuc-like_dom_sf"/>
</dbReference>
<dbReference type="GO" id="GO:0003676">
    <property type="term" value="F:nucleic acid binding"/>
    <property type="evidence" value="ECO:0007669"/>
    <property type="project" value="InterPro"/>
</dbReference>